<feature type="compositionally biased region" description="Low complexity" evidence="1">
    <location>
        <begin position="106"/>
        <end position="121"/>
    </location>
</feature>
<dbReference type="EMBL" id="KV750067">
    <property type="protein sequence ID" value="OCL06470.1"/>
    <property type="molecule type" value="Genomic_DNA"/>
</dbReference>
<evidence type="ECO:0000313" key="3">
    <source>
        <dbReference type="Proteomes" id="UP000250140"/>
    </source>
</evidence>
<evidence type="ECO:0000256" key="1">
    <source>
        <dbReference type="SAM" id="MobiDB-lite"/>
    </source>
</evidence>
<name>A0A8E2JR13_9PEZI</name>
<dbReference type="Proteomes" id="UP000250140">
    <property type="component" value="Unassembled WGS sequence"/>
</dbReference>
<keyword evidence="3" id="KW-1185">Reference proteome</keyword>
<evidence type="ECO:0000313" key="2">
    <source>
        <dbReference type="EMBL" id="OCL06470.1"/>
    </source>
</evidence>
<dbReference type="AlphaFoldDB" id="A0A8E2JR13"/>
<organism evidence="2 3">
    <name type="scientific">Glonium stellatum</name>
    <dbReference type="NCBI Taxonomy" id="574774"/>
    <lineage>
        <taxon>Eukaryota</taxon>
        <taxon>Fungi</taxon>
        <taxon>Dikarya</taxon>
        <taxon>Ascomycota</taxon>
        <taxon>Pezizomycotina</taxon>
        <taxon>Dothideomycetes</taxon>
        <taxon>Pleosporomycetidae</taxon>
        <taxon>Gloniales</taxon>
        <taxon>Gloniaceae</taxon>
        <taxon>Glonium</taxon>
    </lineage>
</organism>
<sequence>MPPAPDAGTLLDTNLLPCGCQGTELNDHLLLVPASPAAEHTAHKHAQRYGGLPAHAPAPPIALRQYTRIRIPPRQRAQSSLPASPRIPEAPENTESSSDNDKSRGSTPTTASSSPAQRAAG</sequence>
<gene>
    <name evidence="2" type="ORF">AOQ84DRAFT_378576</name>
</gene>
<protein>
    <submittedName>
        <fullName evidence="2">Uncharacterized protein</fullName>
    </submittedName>
</protein>
<accession>A0A8E2JR13</accession>
<proteinExistence type="predicted"/>
<reference evidence="2 3" key="1">
    <citation type="journal article" date="2016" name="Nat. Commun.">
        <title>Ectomycorrhizal ecology is imprinted in the genome of the dominant symbiotic fungus Cenococcum geophilum.</title>
        <authorList>
            <consortium name="DOE Joint Genome Institute"/>
            <person name="Peter M."/>
            <person name="Kohler A."/>
            <person name="Ohm R.A."/>
            <person name="Kuo A."/>
            <person name="Krutzmann J."/>
            <person name="Morin E."/>
            <person name="Arend M."/>
            <person name="Barry K.W."/>
            <person name="Binder M."/>
            <person name="Choi C."/>
            <person name="Clum A."/>
            <person name="Copeland A."/>
            <person name="Grisel N."/>
            <person name="Haridas S."/>
            <person name="Kipfer T."/>
            <person name="LaButti K."/>
            <person name="Lindquist E."/>
            <person name="Lipzen A."/>
            <person name="Maire R."/>
            <person name="Meier B."/>
            <person name="Mihaltcheva S."/>
            <person name="Molinier V."/>
            <person name="Murat C."/>
            <person name="Poggeler S."/>
            <person name="Quandt C.A."/>
            <person name="Sperisen C."/>
            <person name="Tritt A."/>
            <person name="Tisserant E."/>
            <person name="Crous P.W."/>
            <person name="Henrissat B."/>
            <person name="Nehls U."/>
            <person name="Egli S."/>
            <person name="Spatafora J.W."/>
            <person name="Grigoriev I.V."/>
            <person name="Martin F.M."/>
        </authorList>
    </citation>
    <scope>NUCLEOTIDE SEQUENCE [LARGE SCALE GENOMIC DNA]</scope>
    <source>
        <strain evidence="2 3">CBS 207.34</strain>
    </source>
</reference>
<feature type="region of interest" description="Disordered" evidence="1">
    <location>
        <begin position="38"/>
        <end position="121"/>
    </location>
</feature>